<protein>
    <submittedName>
        <fullName evidence="3">Uncharacterized protein</fullName>
    </submittedName>
</protein>
<evidence type="ECO:0000256" key="2">
    <source>
        <dbReference type="SAM" id="SignalP"/>
    </source>
</evidence>
<keyword evidence="2" id="KW-0732">Signal</keyword>
<name>K0RVH7_THAOC</name>
<feature type="compositionally biased region" description="Polar residues" evidence="1">
    <location>
        <begin position="345"/>
        <end position="355"/>
    </location>
</feature>
<sequence>MDDGRSSIGAQSTATARTFRRGEGPRATVMFRSIVLLILLAAECSAFVRQHSTTSAAALPCPSWSLQYSNNDDVVPFGDNESKIDRMRRMEQVRQLQKIFYAQDDAAPDVEQQKKFGYGSTVMRNLPTITTRDGVESEAILPGYQFVWSARKPQTCHLLHAVLASPAPWYFAFVHIPGDSESSSVGLRDQNSLPDGHQIDNFEASRDLQRGLESGPVAGTLLRVTDRRFNDEDGSLIVSVQAIERIKIHNARTGSYITTDVQLAPERELMRLFYDDALMSSSKYLSRRNGVDDEDELSLLASSSDLINGAARACAVADSLRVRKFESMPIQLEEKPKPPSRERSIATNPNDSSATRKVKEAINRQEKEQEGAKGPGAEYINVQHLINYDAFTFSSLPYHKSVTEEALECYWSNLMRERNLQIPLSDDLFVGGNQQSFFLPELDTSSNRAPSSAEDVQKMEYRLWITLDEMTRLLSLAANATVPLPSQLLGLLPIRDDWPDGFSLEGFATVISNSRGTVANSLKVPFVRVDQIAQINPSSYSSLRRAQRLSHAIWLLLDGLAMTGCKSWWYSRQRLLNLDSIADRLEVAAHTLDKINDVLRSLLPKDPKE</sequence>
<proteinExistence type="predicted"/>
<organism evidence="3 4">
    <name type="scientific">Thalassiosira oceanica</name>
    <name type="common">Marine diatom</name>
    <dbReference type="NCBI Taxonomy" id="159749"/>
    <lineage>
        <taxon>Eukaryota</taxon>
        <taxon>Sar</taxon>
        <taxon>Stramenopiles</taxon>
        <taxon>Ochrophyta</taxon>
        <taxon>Bacillariophyta</taxon>
        <taxon>Coscinodiscophyceae</taxon>
        <taxon>Thalassiosirophycidae</taxon>
        <taxon>Thalassiosirales</taxon>
        <taxon>Thalassiosiraceae</taxon>
        <taxon>Thalassiosira</taxon>
    </lineage>
</organism>
<feature type="chain" id="PRO_5030173020" evidence="2">
    <location>
        <begin position="47"/>
        <end position="609"/>
    </location>
</feature>
<dbReference type="EMBL" id="AGNL01031392">
    <property type="protein sequence ID" value="EJK56449.1"/>
    <property type="molecule type" value="Genomic_DNA"/>
</dbReference>
<evidence type="ECO:0000256" key="1">
    <source>
        <dbReference type="SAM" id="MobiDB-lite"/>
    </source>
</evidence>
<feature type="compositionally biased region" description="Basic and acidic residues" evidence="1">
    <location>
        <begin position="357"/>
        <end position="371"/>
    </location>
</feature>
<dbReference type="eggNOG" id="ENOG502T7VM">
    <property type="taxonomic scope" value="Eukaryota"/>
</dbReference>
<evidence type="ECO:0000313" key="3">
    <source>
        <dbReference type="EMBL" id="EJK56449.1"/>
    </source>
</evidence>
<dbReference type="OrthoDB" id="46467at2759"/>
<reference evidence="3 4" key="1">
    <citation type="journal article" date="2012" name="Genome Biol.">
        <title>Genome and low-iron response of an oceanic diatom adapted to chronic iron limitation.</title>
        <authorList>
            <person name="Lommer M."/>
            <person name="Specht M."/>
            <person name="Roy A.S."/>
            <person name="Kraemer L."/>
            <person name="Andreson R."/>
            <person name="Gutowska M.A."/>
            <person name="Wolf J."/>
            <person name="Bergner S.V."/>
            <person name="Schilhabel M.B."/>
            <person name="Klostermeier U.C."/>
            <person name="Beiko R.G."/>
            <person name="Rosenstiel P."/>
            <person name="Hippler M."/>
            <person name="Laroche J."/>
        </authorList>
    </citation>
    <scope>NUCLEOTIDE SEQUENCE [LARGE SCALE GENOMIC DNA]</scope>
    <source>
        <strain evidence="3 4">CCMP1005</strain>
    </source>
</reference>
<feature type="signal peptide" evidence="2">
    <location>
        <begin position="1"/>
        <end position="46"/>
    </location>
</feature>
<keyword evidence="4" id="KW-1185">Reference proteome</keyword>
<feature type="region of interest" description="Disordered" evidence="1">
    <location>
        <begin position="330"/>
        <end position="375"/>
    </location>
</feature>
<feature type="compositionally biased region" description="Basic and acidic residues" evidence="1">
    <location>
        <begin position="330"/>
        <end position="344"/>
    </location>
</feature>
<accession>K0RVH7</accession>
<dbReference type="OMA" id="QNDCESE"/>
<gene>
    <name evidence="3" type="ORF">THAOC_23664</name>
</gene>
<comment type="caution">
    <text evidence="3">The sequence shown here is derived from an EMBL/GenBank/DDBJ whole genome shotgun (WGS) entry which is preliminary data.</text>
</comment>
<dbReference type="AlphaFoldDB" id="K0RVH7"/>
<dbReference type="Proteomes" id="UP000266841">
    <property type="component" value="Unassembled WGS sequence"/>
</dbReference>
<evidence type="ECO:0000313" key="4">
    <source>
        <dbReference type="Proteomes" id="UP000266841"/>
    </source>
</evidence>